<reference evidence="10 11" key="1">
    <citation type="submission" date="2016-10" db="EMBL/GenBank/DDBJ databases">
        <authorList>
            <person name="de Groot N.N."/>
        </authorList>
    </citation>
    <scope>NUCLEOTIDE SEQUENCE [LARGE SCALE GENOMIC DNA]</scope>
    <source>
        <strain evidence="10 11">DSM 22489</strain>
    </source>
</reference>
<feature type="region of interest" description="Disordered" evidence="7">
    <location>
        <begin position="1182"/>
        <end position="1298"/>
    </location>
</feature>
<evidence type="ECO:0000256" key="5">
    <source>
        <dbReference type="ARBA" id="ARBA00022916"/>
    </source>
</evidence>
<evidence type="ECO:0000256" key="6">
    <source>
        <dbReference type="PROSITE-ProRule" id="PRU00339"/>
    </source>
</evidence>
<evidence type="ECO:0000256" key="2">
    <source>
        <dbReference type="ARBA" id="ARBA00022729"/>
    </source>
</evidence>
<evidence type="ECO:0000313" key="10">
    <source>
        <dbReference type="EMBL" id="SEF50107.1"/>
    </source>
</evidence>
<evidence type="ECO:0000256" key="1">
    <source>
        <dbReference type="ARBA" id="ARBA00005186"/>
    </source>
</evidence>
<sequence length="1739" mass="185816">MKTTWPIRVPAFGLLWCALALPSYAYPAVAEVDQTATVQLLGRAHTLEVRGRMDMAKQLWQQVLYVDPNNTEALAGMARAAKLEGKNEDAAKYEAQIRAINPNDPNLQRLANVGSAGSTNSELGEAGRLAQAGQYAQAMTILRQVYGSNPPAGDPALAYYQTEAATEEGRPHAIAGLRALVDKYPQDSRYQIALGKILTYNPRTRPEGRKLLAKHPNDPDAQEALRQSLIWDSQNPSTAPDIRAYLTHHPDQQLQTALEQQKAQRKASGGGVPARPQTPEEKAAQQAVVTRNAEEKAAYASLNGHRTSEAEDRFKALLAANPQNRQALAGMGYVRMQQSNFGGAISYLEQAQQGGLKDPSVEKALSDSRFYYTMQTATAALNQNDLKTAQAQFQSALNMRPNDPTALEGLGGTLLKGQQPQAALPVYTQFLKAAPGDRAAWRGLMMAQYGAGRYNDALATDQHVPAKLRPELMHDPDYLRTLASVYMAMGRDADAQRVLKSALDLPFPAGARGLKADVEMQYASLLAAAGHSEQAAGLYRQVLAGDSTNTTAWEGLVETLHGQGSDADAFQAIQTMPAANYSAALQEPGFVTTVSAVFEAQGHDDLAQALLEKFLAKQQLETKKLFVPAEVQLAGLYLKHGDAARAFPLYQAMIEANPESTDAWKGLLSALHETKRDNDAIAELQQIPAATRAQLELDPIYLEIVAGVYAGVGQPQTAQAFLDRAEEHYATSHMPPPPSIAIQTAWIEYNSGDDRGLYLQLMGLGGRKDLSDEQRMAVQTIWTQWAVRRANSASERGDYRRAIAILNATARAFPGNTAVTRALATGYAAAGMPKEAVIIFRAQDLTTASADDYKAAAGAALSANDLKDAEVWLRFGLEQYPRDPQMLNLAGKFESQRGDANRAAEYYRAALKLMPQGDPGMELAGELHQPMPAMTHPVKDGQPADLATLLGQPDAAPGGARPQPYLPSYNGSSNAPVQLKNSIPGDYAPGTLPGSSMPATSPAYAPNQSSTQPRLKDYLPPQSRVTDPAVAGGIRFIVGGEEALALASDTRHDAAPRVVFLGNSHVGDAQIVSARYVAPQQATTADGTPIVNYAPVARRKAAPQSQQSSAGSSANTGANAQVPQPAQQPVDGDMDAAARRAAAIKANQSTGNAAMTGVSRPPSDTYDVPAEQAPAAKVTGAQYAPGQGSQGLPTQSADPYGTGSGLQQQYPQPRTKGTGSLPSATSTGTTGTGATSHRRVRRGTARAAEAAPQPSAPAAQPPAPQPAMVYPGANPQLSGSPLPQAAGTAVNLGQPPSDYQLQMQQVPPLRGYYDPRIDPTAPLTPRQQTELDLASIEGSYSPWVGGSVIGRYRSGTPGIDRLAALTAPFEYSFTLDNAVRFTFVGTPVFLNSGQLDTQGGTLTPYVPLLGSLYGSATNNPQQQFASGVGGEVQVATNTFAAAVGVTPFQFLVTNVIGRGKWRPANGHFTFFGGRDAVQETQLSYAGLRDPASVSTIYPGNVWGGVVQTGGGVRIDSGNEKAGIYGVFEGGYLTGYHVLDNTKVDGTFGAYFRVKDWPEYGSLNIGGLFYGMHFRHNERAETYGLGGYFSPNAYFLAGVPVSFRGHYQQNLHYVINASVGVQSFQETSASYFPLDPALQASAITACVNYTGSTVAVINRNCGYQPNNANTGMNFSVDSELSYHVTDHWFVGGFISANNTNNYNTVQGGFFVKYLFRPQYETPQGPTGLFPVEGLRPLRVP</sequence>
<dbReference type="PANTHER" id="PTHR45586">
    <property type="entry name" value="TPR REPEAT-CONTAINING PROTEIN PA4667"/>
    <property type="match status" value="1"/>
</dbReference>
<comment type="pathway">
    <text evidence="1">Glycan metabolism; bacterial cellulose biosynthesis.</text>
</comment>
<feature type="chain" id="PRO_5009284070" evidence="8">
    <location>
        <begin position="26"/>
        <end position="1739"/>
    </location>
</feature>
<keyword evidence="3" id="KW-0677">Repeat</keyword>
<gene>
    <name evidence="10" type="ORF">SAMN05421819_0206</name>
</gene>
<dbReference type="InterPro" id="IPR008410">
    <property type="entry name" value="BCSC_C"/>
</dbReference>
<feature type="compositionally biased region" description="Low complexity" evidence="7">
    <location>
        <begin position="1217"/>
        <end position="1235"/>
    </location>
</feature>
<evidence type="ECO:0000313" key="11">
    <source>
        <dbReference type="Proteomes" id="UP000236728"/>
    </source>
</evidence>
<feature type="domain" description="Cellulose synthase operon C C-terminal" evidence="9">
    <location>
        <begin position="1361"/>
        <end position="1714"/>
    </location>
</feature>
<dbReference type="RefSeq" id="WP_103931176.1">
    <property type="nucleotide sequence ID" value="NZ_FNVA01000001.1"/>
</dbReference>
<evidence type="ECO:0000256" key="7">
    <source>
        <dbReference type="SAM" id="MobiDB-lite"/>
    </source>
</evidence>
<dbReference type="GO" id="GO:0030244">
    <property type="term" value="P:cellulose biosynthetic process"/>
    <property type="evidence" value="ECO:0007669"/>
    <property type="project" value="UniProtKB-KW"/>
</dbReference>
<keyword evidence="4 6" id="KW-0802">TPR repeat</keyword>
<evidence type="ECO:0000259" key="9">
    <source>
        <dbReference type="Pfam" id="PF05420"/>
    </source>
</evidence>
<evidence type="ECO:0000256" key="8">
    <source>
        <dbReference type="SAM" id="SignalP"/>
    </source>
</evidence>
<protein>
    <submittedName>
        <fullName evidence="10">Tetratricopeptide repeat-containing protein</fullName>
    </submittedName>
</protein>
<dbReference type="EMBL" id="FNVA01000001">
    <property type="protein sequence ID" value="SEF50107.1"/>
    <property type="molecule type" value="Genomic_DNA"/>
</dbReference>
<dbReference type="SMART" id="SM00028">
    <property type="entry name" value="TPR"/>
    <property type="match status" value="9"/>
</dbReference>
<dbReference type="InterPro" id="IPR051012">
    <property type="entry name" value="CellSynth/LPSAsmb/PSIAsmb"/>
</dbReference>
<dbReference type="UniPathway" id="UPA00694"/>
<dbReference type="InterPro" id="IPR011990">
    <property type="entry name" value="TPR-like_helical_dom_sf"/>
</dbReference>
<evidence type="ECO:0000256" key="3">
    <source>
        <dbReference type="ARBA" id="ARBA00022737"/>
    </source>
</evidence>
<organism evidence="10 11">
    <name type="scientific">Bryocella elongata</name>
    <dbReference type="NCBI Taxonomy" id="863522"/>
    <lineage>
        <taxon>Bacteria</taxon>
        <taxon>Pseudomonadati</taxon>
        <taxon>Acidobacteriota</taxon>
        <taxon>Terriglobia</taxon>
        <taxon>Terriglobales</taxon>
        <taxon>Acidobacteriaceae</taxon>
        <taxon>Bryocella</taxon>
    </lineage>
</organism>
<dbReference type="Proteomes" id="UP000236728">
    <property type="component" value="Unassembled WGS sequence"/>
</dbReference>
<feature type="compositionally biased region" description="Polar residues" evidence="7">
    <location>
        <begin position="252"/>
        <end position="261"/>
    </location>
</feature>
<dbReference type="InterPro" id="IPR019734">
    <property type="entry name" value="TPR_rpt"/>
</dbReference>
<feature type="region of interest" description="Disordered" evidence="7">
    <location>
        <begin position="931"/>
        <end position="1016"/>
    </location>
</feature>
<accession>A0A1H5SK19</accession>
<feature type="signal peptide" evidence="8">
    <location>
        <begin position="1"/>
        <end position="25"/>
    </location>
</feature>
<dbReference type="GO" id="GO:0019867">
    <property type="term" value="C:outer membrane"/>
    <property type="evidence" value="ECO:0007669"/>
    <property type="project" value="InterPro"/>
</dbReference>
<feature type="repeat" description="TPR" evidence="6">
    <location>
        <begin position="627"/>
        <end position="660"/>
    </location>
</feature>
<dbReference type="Pfam" id="PF13432">
    <property type="entry name" value="TPR_16"/>
    <property type="match status" value="4"/>
</dbReference>
<feature type="region of interest" description="Disordered" evidence="7">
    <location>
        <begin position="252"/>
        <end position="292"/>
    </location>
</feature>
<dbReference type="Pfam" id="PF05420">
    <property type="entry name" value="BCSC_C"/>
    <property type="match status" value="1"/>
</dbReference>
<feature type="repeat" description="TPR" evidence="6">
    <location>
        <begin position="884"/>
        <end position="917"/>
    </location>
</feature>
<dbReference type="Gene3D" id="1.25.40.10">
    <property type="entry name" value="Tetratricopeptide repeat domain"/>
    <property type="match status" value="6"/>
</dbReference>
<feature type="compositionally biased region" description="Low complexity" evidence="7">
    <location>
        <begin position="1102"/>
        <end position="1130"/>
    </location>
</feature>
<keyword evidence="5" id="KW-0135">Cellulose biosynthesis</keyword>
<name>A0A1H5SK19_9BACT</name>
<keyword evidence="11" id="KW-1185">Reference proteome</keyword>
<dbReference type="PROSITE" id="PS50005">
    <property type="entry name" value="TPR"/>
    <property type="match status" value="2"/>
</dbReference>
<dbReference type="SUPFAM" id="SSF48452">
    <property type="entry name" value="TPR-like"/>
    <property type="match status" value="4"/>
</dbReference>
<evidence type="ECO:0000256" key="4">
    <source>
        <dbReference type="ARBA" id="ARBA00022803"/>
    </source>
</evidence>
<feature type="compositionally biased region" description="Low complexity" evidence="7">
    <location>
        <begin position="1245"/>
        <end position="1258"/>
    </location>
</feature>
<keyword evidence="2 8" id="KW-0732">Signal</keyword>
<dbReference type="PANTHER" id="PTHR45586:SF1">
    <property type="entry name" value="LIPOPOLYSACCHARIDE ASSEMBLY PROTEIN B"/>
    <property type="match status" value="1"/>
</dbReference>
<feature type="region of interest" description="Disordered" evidence="7">
    <location>
        <begin position="1098"/>
        <end position="1168"/>
    </location>
</feature>
<dbReference type="OrthoDB" id="174989at2"/>
<dbReference type="Pfam" id="PF14559">
    <property type="entry name" value="TPR_19"/>
    <property type="match status" value="1"/>
</dbReference>
<feature type="compositionally biased region" description="Polar residues" evidence="7">
    <location>
        <begin position="969"/>
        <end position="981"/>
    </location>
</feature>
<proteinExistence type="predicted"/>